<protein>
    <submittedName>
        <fullName evidence="2">Uncharacterized protein</fullName>
    </submittedName>
</protein>
<gene>
    <name evidence="2" type="ORF">P171DRAFT_204424</name>
</gene>
<accession>A0A9P4PW83</accession>
<organism evidence="2 3">
    <name type="scientific">Karstenula rhodostoma CBS 690.94</name>
    <dbReference type="NCBI Taxonomy" id="1392251"/>
    <lineage>
        <taxon>Eukaryota</taxon>
        <taxon>Fungi</taxon>
        <taxon>Dikarya</taxon>
        <taxon>Ascomycota</taxon>
        <taxon>Pezizomycotina</taxon>
        <taxon>Dothideomycetes</taxon>
        <taxon>Pleosporomycetidae</taxon>
        <taxon>Pleosporales</taxon>
        <taxon>Massarineae</taxon>
        <taxon>Didymosphaeriaceae</taxon>
        <taxon>Karstenula</taxon>
    </lineage>
</organism>
<evidence type="ECO:0000313" key="2">
    <source>
        <dbReference type="EMBL" id="KAF2450059.1"/>
    </source>
</evidence>
<dbReference type="Proteomes" id="UP000799764">
    <property type="component" value="Unassembled WGS sequence"/>
</dbReference>
<feature type="region of interest" description="Disordered" evidence="1">
    <location>
        <begin position="20"/>
        <end position="60"/>
    </location>
</feature>
<dbReference type="AlphaFoldDB" id="A0A9P4PW83"/>
<sequence length="101" mass="11387">MRCAHTFQSQPHTHPVALPAQLSSAHQPYRLPHPHPSPRITQPQLPIHSPPAETNRNRTKRETRLRRIFCPADCTCRCRCTCRCTCACDPAGGLTARPLTR</sequence>
<comment type="caution">
    <text evidence="2">The sequence shown here is derived from an EMBL/GenBank/DDBJ whole genome shotgun (WGS) entry which is preliminary data.</text>
</comment>
<evidence type="ECO:0000313" key="3">
    <source>
        <dbReference type="Proteomes" id="UP000799764"/>
    </source>
</evidence>
<name>A0A9P4PW83_9PLEO</name>
<keyword evidence="3" id="KW-1185">Reference proteome</keyword>
<dbReference type="EMBL" id="MU001494">
    <property type="protein sequence ID" value="KAF2450059.1"/>
    <property type="molecule type" value="Genomic_DNA"/>
</dbReference>
<proteinExistence type="predicted"/>
<reference evidence="2" key="1">
    <citation type="journal article" date="2020" name="Stud. Mycol.">
        <title>101 Dothideomycetes genomes: a test case for predicting lifestyles and emergence of pathogens.</title>
        <authorList>
            <person name="Haridas S."/>
            <person name="Albert R."/>
            <person name="Binder M."/>
            <person name="Bloem J."/>
            <person name="Labutti K."/>
            <person name="Salamov A."/>
            <person name="Andreopoulos B."/>
            <person name="Baker S."/>
            <person name="Barry K."/>
            <person name="Bills G."/>
            <person name="Bluhm B."/>
            <person name="Cannon C."/>
            <person name="Castanera R."/>
            <person name="Culley D."/>
            <person name="Daum C."/>
            <person name="Ezra D."/>
            <person name="Gonzalez J."/>
            <person name="Henrissat B."/>
            <person name="Kuo A."/>
            <person name="Liang C."/>
            <person name="Lipzen A."/>
            <person name="Lutzoni F."/>
            <person name="Magnuson J."/>
            <person name="Mondo S."/>
            <person name="Nolan M."/>
            <person name="Ohm R."/>
            <person name="Pangilinan J."/>
            <person name="Park H.-J."/>
            <person name="Ramirez L."/>
            <person name="Alfaro M."/>
            <person name="Sun H."/>
            <person name="Tritt A."/>
            <person name="Yoshinaga Y."/>
            <person name="Zwiers L.-H."/>
            <person name="Turgeon B."/>
            <person name="Goodwin S."/>
            <person name="Spatafora J."/>
            <person name="Crous P."/>
            <person name="Grigoriev I."/>
        </authorList>
    </citation>
    <scope>NUCLEOTIDE SEQUENCE</scope>
    <source>
        <strain evidence="2">CBS 690.94</strain>
    </source>
</reference>
<evidence type="ECO:0000256" key="1">
    <source>
        <dbReference type="SAM" id="MobiDB-lite"/>
    </source>
</evidence>